<evidence type="ECO:0000256" key="6">
    <source>
        <dbReference type="ARBA" id="ARBA00023136"/>
    </source>
</evidence>
<reference evidence="9 10" key="1">
    <citation type="submission" date="2016-03" db="EMBL/GenBank/DDBJ databases">
        <authorList>
            <person name="Ploux O."/>
        </authorList>
    </citation>
    <scope>NUCLEOTIDE SEQUENCE [LARGE SCALE GENOMIC DNA]</scope>
    <source>
        <strain evidence="9 10">LPB0076</strain>
    </source>
</reference>
<dbReference type="InterPro" id="IPR008915">
    <property type="entry name" value="Peptidase_M50"/>
</dbReference>
<evidence type="ECO:0000256" key="3">
    <source>
        <dbReference type="ARBA" id="ARBA00007931"/>
    </source>
</evidence>
<feature type="domain" description="Peptidase M50" evidence="8">
    <location>
        <begin position="145"/>
        <end position="231"/>
    </location>
</feature>
<feature type="transmembrane region" description="Helical" evidence="7">
    <location>
        <begin position="228"/>
        <end position="248"/>
    </location>
</feature>
<dbReference type="RefSeq" id="WP_066331926.1">
    <property type="nucleotide sequence ID" value="NZ_CP017688.1"/>
</dbReference>
<organism evidence="9 10">
    <name type="scientific">Flavobacterium crassostreae</name>
    <dbReference type="NCBI Taxonomy" id="1763534"/>
    <lineage>
        <taxon>Bacteria</taxon>
        <taxon>Pseudomonadati</taxon>
        <taxon>Bacteroidota</taxon>
        <taxon>Flavobacteriia</taxon>
        <taxon>Flavobacteriales</taxon>
        <taxon>Flavobacteriaceae</taxon>
        <taxon>Flavobacterium</taxon>
    </lineage>
</organism>
<keyword evidence="6 7" id="KW-0472">Membrane</keyword>
<keyword evidence="4 7" id="KW-0812">Transmembrane</keyword>
<feature type="transmembrane region" description="Helical" evidence="7">
    <location>
        <begin position="140"/>
        <end position="157"/>
    </location>
</feature>
<feature type="transmembrane region" description="Helical" evidence="7">
    <location>
        <begin position="323"/>
        <end position="342"/>
    </location>
</feature>
<name>A0A1B9E908_9FLAO</name>
<dbReference type="GO" id="GO:0016020">
    <property type="term" value="C:membrane"/>
    <property type="evidence" value="ECO:0007669"/>
    <property type="project" value="UniProtKB-SubCell"/>
</dbReference>
<accession>A0A1B9E908</accession>
<comment type="subcellular location">
    <subcellularLocation>
        <location evidence="2">Membrane</location>
        <topology evidence="2">Multi-pass membrane protein</topology>
    </subcellularLocation>
</comment>
<proteinExistence type="inferred from homology"/>
<protein>
    <recommendedName>
        <fullName evidence="8">Peptidase M50 domain-containing protein</fullName>
    </recommendedName>
</protein>
<evidence type="ECO:0000256" key="4">
    <source>
        <dbReference type="ARBA" id="ARBA00022692"/>
    </source>
</evidence>
<comment type="caution">
    <text evidence="9">The sequence shown here is derived from an EMBL/GenBank/DDBJ whole genome shotgun (WGS) entry which is preliminary data.</text>
</comment>
<comment type="similarity">
    <text evidence="3">Belongs to the peptidase M50B family.</text>
</comment>
<dbReference type="EMBL" id="LVEP01000008">
    <property type="protein sequence ID" value="OCB78450.1"/>
    <property type="molecule type" value="Genomic_DNA"/>
</dbReference>
<comment type="cofactor">
    <cofactor evidence="1">
        <name>Zn(2+)</name>
        <dbReference type="ChEBI" id="CHEBI:29105"/>
    </cofactor>
</comment>
<dbReference type="STRING" id="1763534.GCA_001831475_02060"/>
<feature type="transmembrane region" description="Helical" evidence="7">
    <location>
        <begin position="169"/>
        <end position="187"/>
    </location>
</feature>
<dbReference type="GO" id="GO:0006508">
    <property type="term" value="P:proteolysis"/>
    <property type="evidence" value="ECO:0007669"/>
    <property type="project" value="InterPro"/>
</dbReference>
<evidence type="ECO:0000256" key="5">
    <source>
        <dbReference type="ARBA" id="ARBA00022989"/>
    </source>
</evidence>
<dbReference type="Proteomes" id="UP000093510">
    <property type="component" value="Unassembled WGS sequence"/>
</dbReference>
<keyword evidence="5 7" id="KW-1133">Transmembrane helix</keyword>
<gene>
    <name evidence="9" type="ORF">LPBF_02195</name>
</gene>
<evidence type="ECO:0000313" key="9">
    <source>
        <dbReference type="EMBL" id="OCB78450.1"/>
    </source>
</evidence>
<feature type="transmembrane region" description="Helical" evidence="7">
    <location>
        <begin position="110"/>
        <end position="128"/>
    </location>
</feature>
<dbReference type="Pfam" id="PF02163">
    <property type="entry name" value="Peptidase_M50"/>
    <property type="match status" value="1"/>
</dbReference>
<feature type="transmembrane region" description="Helical" evidence="7">
    <location>
        <begin position="199"/>
        <end position="222"/>
    </location>
</feature>
<dbReference type="OrthoDB" id="9759690at2"/>
<evidence type="ECO:0000256" key="1">
    <source>
        <dbReference type="ARBA" id="ARBA00001947"/>
    </source>
</evidence>
<dbReference type="AlphaFoldDB" id="A0A1B9E908"/>
<evidence type="ECO:0000313" key="10">
    <source>
        <dbReference type="Proteomes" id="UP000093510"/>
    </source>
</evidence>
<sequence length="349" mass="41707">MYSKIEIYDTDFKDKYLLKLEDKTMYVGFLIKEIVELLKESKTINQIINILNKKYQITLNEEDINEIITNKINNFLSQKQPTTLVKLFKILEPSKFIFPSFVTTIFDKKIFYSFFSIVLLINLFFFFTKKNQPLTTTIDWLIWSFLLIIVLILHELGHTVSAQKFNVKVHELGFGIYSIFPVFYVDLGESWKLNIEKRTIINFSGIFIQLILGCFFYILYLIQPEDPIFTHIFHANFFIIILNLNPFLKFDGYWIISDLLNEKNLMEKSNNILKKIIAFKKVKEKQTVIFYSVFRLLFIIWLIYIIANSTFKFILKLINNDSIKWNDFIPIVLLTYFIYRMLKNKFKKS</sequence>
<keyword evidence="10" id="KW-1185">Reference proteome</keyword>
<feature type="transmembrane region" description="Helical" evidence="7">
    <location>
        <begin position="288"/>
        <end position="311"/>
    </location>
</feature>
<evidence type="ECO:0000259" key="8">
    <source>
        <dbReference type="Pfam" id="PF02163"/>
    </source>
</evidence>
<evidence type="ECO:0000256" key="2">
    <source>
        <dbReference type="ARBA" id="ARBA00004141"/>
    </source>
</evidence>
<evidence type="ECO:0000256" key="7">
    <source>
        <dbReference type="SAM" id="Phobius"/>
    </source>
</evidence>